<reference evidence="3" key="1">
    <citation type="journal article" date="2013" name="Genome Announc.">
        <title>Draft genome sequence of the grapevine dieback fungus Eutypa lata UCR-EL1.</title>
        <authorList>
            <person name="Blanco-Ulate B."/>
            <person name="Rolshausen P.E."/>
            <person name="Cantu D."/>
        </authorList>
    </citation>
    <scope>NUCLEOTIDE SEQUENCE [LARGE SCALE GENOMIC DNA]</scope>
    <source>
        <strain evidence="3">UCR-EL1</strain>
    </source>
</reference>
<dbReference type="AlphaFoldDB" id="M7TKC5"/>
<evidence type="ECO:0008006" key="4">
    <source>
        <dbReference type="Google" id="ProtNLM"/>
    </source>
</evidence>
<keyword evidence="1" id="KW-1133">Transmembrane helix</keyword>
<dbReference type="eggNOG" id="ENOG502RYB9">
    <property type="taxonomic scope" value="Eukaryota"/>
</dbReference>
<accession>M7TKC5</accession>
<organism evidence="2 3">
    <name type="scientific">Eutypa lata (strain UCR-EL1)</name>
    <name type="common">Grapevine dieback disease fungus</name>
    <name type="synonym">Eutypa armeniacae</name>
    <dbReference type="NCBI Taxonomy" id="1287681"/>
    <lineage>
        <taxon>Eukaryota</taxon>
        <taxon>Fungi</taxon>
        <taxon>Dikarya</taxon>
        <taxon>Ascomycota</taxon>
        <taxon>Pezizomycotina</taxon>
        <taxon>Sordariomycetes</taxon>
        <taxon>Xylariomycetidae</taxon>
        <taxon>Xylariales</taxon>
        <taxon>Diatrypaceae</taxon>
        <taxon>Eutypa</taxon>
    </lineage>
</organism>
<protein>
    <recommendedName>
        <fullName evidence="4">Low temperature requirement a protein</fullName>
    </recommendedName>
</protein>
<evidence type="ECO:0000313" key="2">
    <source>
        <dbReference type="EMBL" id="EMR67150.1"/>
    </source>
</evidence>
<dbReference type="Proteomes" id="UP000012174">
    <property type="component" value="Unassembled WGS sequence"/>
</dbReference>
<proteinExistence type="predicted"/>
<feature type="transmembrane region" description="Helical" evidence="1">
    <location>
        <begin position="396"/>
        <end position="414"/>
    </location>
</feature>
<gene>
    <name evidence="2" type="ORF">UCREL1_5849</name>
</gene>
<dbReference type="STRING" id="1287681.M7TKC5"/>
<dbReference type="Pfam" id="PF06772">
    <property type="entry name" value="LtrA"/>
    <property type="match status" value="1"/>
</dbReference>
<feature type="transmembrane region" description="Helical" evidence="1">
    <location>
        <begin position="330"/>
        <end position="351"/>
    </location>
</feature>
<keyword evidence="3" id="KW-1185">Reference proteome</keyword>
<dbReference type="PANTHER" id="PTHR42101">
    <property type="entry name" value="CHROMOSOME 16, WHOLE GENOME SHOTGUN SEQUENCE"/>
    <property type="match status" value="1"/>
</dbReference>
<keyword evidence="1" id="KW-0812">Transmembrane</keyword>
<keyword evidence="1" id="KW-0472">Membrane</keyword>
<evidence type="ECO:0000313" key="3">
    <source>
        <dbReference type="Proteomes" id="UP000012174"/>
    </source>
</evidence>
<dbReference type="OrthoDB" id="3177213at2759"/>
<dbReference type="HOGENOM" id="CLU_615429_0_0_1"/>
<feature type="transmembrane region" description="Helical" evidence="1">
    <location>
        <begin position="74"/>
        <end position="95"/>
    </location>
</feature>
<sequence>MGPHHSPAENEQHNEFGASKFELFYDLWFVANLNTFTSVHEITDEDTLYSFMGFILMSSTLSFLGTHLSERLNLLTLIILGEGIIIITKKVAVLVENTWIKGNETNWCTIASAAALVYIIFQLYFDWTDEEGGACMNTHSLWVLLHLPFHIALVLLVEGGNQFIVWRRAIEAIDSAADTLENAAKGFQGLLDTSEIVDRIRSPIMGLLRSYEPSDEMATWHDVHEAFSDMESIPDDFWAVYEQLSDQHPLKKRWLEDISTLVSAVFNGINNAFEISDTDDELVTTSAADTGNSFISVVKENGHAELEDDFGFRSVESDAYIATTVKFRVVFIYVFICAGLVLALLVALHLLSKRQRWTHFHTFKTTFNLMVALGLSLISLVALNIDEVTRALMLPWQLPVITSCYFMALLLTHIHEPSRIFLVRMAGSWAKLKDPKPTEKDSSFV</sequence>
<dbReference type="KEGG" id="ela:UCREL1_5849"/>
<name>M7TKC5_EUTLA</name>
<dbReference type="EMBL" id="KB706510">
    <property type="protein sequence ID" value="EMR67150.1"/>
    <property type="molecule type" value="Genomic_DNA"/>
</dbReference>
<feature type="transmembrane region" description="Helical" evidence="1">
    <location>
        <begin position="107"/>
        <end position="127"/>
    </location>
</feature>
<evidence type="ECO:0000256" key="1">
    <source>
        <dbReference type="SAM" id="Phobius"/>
    </source>
</evidence>
<dbReference type="PANTHER" id="PTHR42101:SF1">
    <property type="entry name" value="LOW TEMPERATURE REQUIREMENT A"/>
    <property type="match status" value="1"/>
</dbReference>
<dbReference type="InterPro" id="IPR010640">
    <property type="entry name" value="Low_temperature_requirement_A"/>
</dbReference>
<feature type="transmembrane region" description="Helical" evidence="1">
    <location>
        <begin position="139"/>
        <end position="157"/>
    </location>
</feature>
<feature type="transmembrane region" description="Helical" evidence="1">
    <location>
        <begin position="363"/>
        <end position="384"/>
    </location>
</feature>